<feature type="compositionally biased region" description="Polar residues" evidence="3">
    <location>
        <begin position="53"/>
        <end position="70"/>
    </location>
</feature>
<feature type="region of interest" description="Disordered" evidence="3">
    <location>
        <begin position="344"/>
        <end position="382"/>
    </location>
</feature>
<dbReference type="PROSITE" id="PS51421">
    <property type="entry name" value="RAS"/>
    <property type="match status" value="1"/>
</dbReference>
<dbReference type="RefSeq" id="XP_044558296.1">
    <property type="nucleotide sequence ID" value="XM_044712124.1"/>
</dbReference>
<sequence length="583" mass="64498">MSTTSKLPPSTSTSSPPLPTTTVSSIPLSSSSAQSFSTHHHPLHSTVGRKSPSVISLTSDVTQSVPSSSKNNNNNNNHSETPSQQQQPPNNHHTRNTSSSASSSKFRTHHRTESLSSLYLEAHLEEPQLLENNSATNAPIVGAYNKIHYKIVVLGDAQTGKTSLINRYISNAFERNYTPTVIESFSTSINSNQTDFHLVLWELSSLDSYAEMRPLSYCNVDLFFLCFDVSRPETLRSIKKKWIPEITKHCPDVSFLVVGCKTDLRRIFPSQQTDQKRRSFRKSIIHRTSLNSSPVSTTSTPPKTAKSDSNLSMRELDELSGSMGSDYSFSSSYYDRPLTERPHHRLDITSSSGGVIGASNSMSSMMNGSRGNLSSIGSTSPSSFVKKKNIGLSILNALGKSKESLFTQSPPSSPVNRNSQQVAILNSTTTTNGSNGSSIDIVIDTNEIEIDFSPSKDKQQSPNRSRGYSTRSRSLPIKDWTNHFRHSVSAEQFETEFIQKTPRELFMEGDYDTPSPRDSISLSNNENESVSYLEARKFASKVQACGYIECSAKITLDFKSVINDGFTQFLENRSKKKKSCVVM</sequence>
<evidence type="ECO:0000313" key="5">
    <source>
        <dbReference type="Proteomes" id="UP000444721"/>
    </source>
</evidence>
<dbReference type="PANTHER" id="PTHR24072">
    <property type="entry name" value="RHO FAMILY GTPASE"/>
    <property type="match status" value="1"/>
</dbReference>
<name>A0A6A5B3V5_NAEFO</name>
<evidence type="ECO:0000256" key="3">
    <source>
        <dbReference type="SAM" id="MobiDB-lite"/>
    </source>
</evidence>
<organism evidence="4 5">
    <name type="scientific">Naegleria fowleri</name>
    <name type="common">Brain eating amoeba</name>
    <dbReference type="NCBI Taxonomy" id="5763"/>
    <lineage>
        <taxon>Eukaryota</taxon>
        <taxon>Discoba</taxon>
        <taxon>Heterolobosea</taxon>
        <taxon>Tetramitia</taxon>
        <taxon>Eutetramitia</taxon>
        <taxon>Vahlkampfiidae</taxon>
        <taxon>Naegleria</taxon>
    </lineage>
</organism>
<protein>
    <submittedName>
        <fullName evidence="4">Uncharacterized protein</fullName>
    </submittedName>
</protein>
<evidence type="ECO:0000256" key="2">
    <source>
        <dbReference type="ARBA" id="ARBA00023134"/>
    </source>
</evidence>
<feature type="compositionally biased region" description="Low complexity" evidence="3">
    <location>
        <begin position="1"/>
        <end position="37"/>
    </location>
</feature>
<feature type="region of interest" description="Disordered" evidence="3">
    <location>
        <begin position="290"/>
        <end position="313"/>
    </location>
</feature>
<dbReference type="PROSITE" id="PS51419">
    <property type="entry name" value="RAB"/>
    <property type="match status" value="1"/>
</dbReference>
<feature type="compositionally biased region" description="Polar residues" evidence="3">
    <location>
        <begin position="460"/>
        <end position="472"/>
    </location>
</feature>
<keyword evidence="5" id="KW-1185">Reference proteome</keyword>
<feature type="compositionally biased region" description="Low complexity" evidence="3">
    <location>
        <begin position="290"/>
        <end position="309"/>
    </location>
</feature>
<dbReference type="AlphaFoldDB" id="A0A6A5B3V5"/>
<dbReference type="CDD" id="cd00157">
    <property type="entry name" value="Rho"/>
    <property type="match status" value="1"/>
</dbReference>
<keyword evidence="1" id="KW-0547">Nucleotide-binding</keyword>
<dbReference type="GO" id="GO:0007264">
    <property type="term" value="P:small GTPase-mediated signal transduction"/>
    <property type="evidence" value="ECO:0007669"/>
    <property type="project" value="InterPro"/>
</dbReference>
<dbReference type="Gene3D" id="3.40.50.300">
    <property type="entry name" value="P-loop containing nucleotide triphosphate hydrolases"/>
    <property type="match status" value="2"/>
</dbReference>
<dbReference type="SMART" id="SM00175">
    <property type="entry name" value="RAB"/>
    <property type="match status" value="1"/>
</dbReference>
<dbReference type="VEuPathDB" id="AmoebaDB:FDP41_008287"/>
<dbReference type="GeneID" id="68115505"/>
<evidence type="ECO:0000256" key="1">
    <source>
        <dbReference type="ARBA" id="ARBA00022741"/>
    </source>
</evidence>
<dbReference type="PROSITE" id="PS51420">
    <property type="entry name" value="RHO"/>
    <property type="match status" value="1"/>
</dbReference>
<dbReference type="InterPro" id="IPR005225">
    <property type="entry name" value="Small_GTP-bd"/>
</dbReference>
<accession>A0A6A5B3V5</accession>
<proteinExistence type="predicted"/>
<dbReference type="OrthoDB" id="8830751at2759"/>
<dbReference type="VEuPathDB" id="AmoebaDB:NfTy_090790"/>
<feature type="region of interest" description="Disordered" evidence="3">
    <location>
        <begin position="451"/>
        <end position="472"/>
    </location>
</feature>
<dbReference type="InterPro" id="IPR003578">
    <property type="entry name" value="Small_GTPase_Rho"/>
</dbReference>
<feature type="compositionally biased region" description="Low complexity" evidence="3">
    <location>
        <begin position="357"/>
        <end position="375"/>
    </location>
</feature>
<dbReference type="SUPFAM" id="SSF52540">
    <property type="entry name" value="P-loop containing nucleoside triphosphate hydrolases"/>
    <property type="match status" value="1"/>
</dbReference>
<dbReference type="NCBIfam" id="TIGR00231">
    <property type="entry name" value="small_GTP"/>
    <property type="match status" value="1"/>
</dbReference>
<dbReference type="PRINTS" id="PR00449">
    <property type="entry name" value="RASTRNSFRMNG"/>
</dbReference>
<dbReference type="GO" id="GO:0003924">
    <property type="term" value="F:GTPase activity"/>
    <property type="evidence" value="ECO:0007669"/>
    <property type="project" value="InterPro"/>
</dbReference>
<reference evidence="4 5" key="1">
    <citation type="journal article" date="2019" name="Sci. Rep.">
        <title>Nanopore sequencing improves the draft genome of the human pathogenic amoeba Naegleria fowleri.</title>
        <authorList>
            <person name="Liechti N."/>
            <person name="Schurch N."/>
            <person name="Bruggmann R."/>
            <person name="Wittwer M."/>
        </authorList>
    </citation>
    <scope>NUCLEOTIDE SEQUENCE [LARGE SCALE GENOMIC DNA]</scope>
    <source>
        <strain evidence="4 5">ATCC 30894</strain>
    </source>
</reference>
<dbReference type="Proteomes" id="UP000444721">
    <property type="component" value="Unassembled WGS sequence"/>
</dbReference>
<dbReference type="EMBL" id="VFQX01000060">
    <property type="protein sequence ID" value="KAF0973583.1"/>
    <property type="molecule type" value="Genomic_DNA"/>
</dbReference>
<evidence type="ECO:0000313" key="4">
    <source>
        <dbReference type="EMBL" id="KAF0973583.1"/>
    </source>
</evidence>
<feature type="region of interest" description="Disordered" evidence="3">
    <location>
        <begin position="1"/>
        <end position="112"/>
    </location>
</feature>
<dbReference type="InterPro" id="IPR027417">
    <property type="entry name" value="P-loop_NTPase"/>
</dbReference>
<comment type="caution">
    <text evidence="4">The sequence shown here is derived from an EMBL/GenBank/DDBJ whole genome shotgun (WGS) entry which is preliminary data.</text>
</comment>
<dbReference type="SMART" id="SM00173">
    <property type="entry name" value="RAS"/>
    <property type="match status" value="1"/>
</dbReference>
<dbReference type="SMART" id="SM00174">
    <property type="entry name" value="RHO"/>
    <property type="match status" value="1"/>
</dbReference>
<dbReference type="GO" id="GO:0005525">
    <property type="term" value="F:GTP binding"/>
    <property type="evidence" value="ECO:0007669"/>
    <property type="project" value="UniProtKB-KW"/>
</dbReference>
<dbReference type="VEuPathDB" id="AmoebaDB:NF0002520"/>
<dbReference type="InterPro" id="IPR001806">
    <property type="entry name" value="Small_GTPase"/>
</dbReference>
<keyword evidence="2" id="KW-0342">GTP-binding</keyword>
<gene>
    <name evidence="4" type="ORF">FDP41_008287</name>
</gene>
<dbReference type="Pfam" id="PF00071">
    <property type="entry name" value="Ras"/>
    <property type="match status" value="1"/>
</dbReference>